<proteinExistence type="predicted"/>
<evidence type="ECO:0000256" key="1">
    <source>
        <dbReference type="SAM" id="Phobius"/>
    </source>
</evidence>
<dbReference type="STRING" id="1797259.A2989_01495"/>
<feature type="transmembrane region" description="Helical" evidence="1">
    <location>
        <begin position="114"/>
        <end position="134"/>
    </location>
</feature>
<feature type="transmembrane region" description="Helical" evidence="1">
    <location>
        <begin position="325"/>
        <end position="344"/>
    </location>
</feature>
<comment type="caution">
    <text evidence="2">The sequence shown here is derived from an EMBL/GenBank/DDBJ whole genome shotgun (WGS) entry which is preliminary data.</text>
</comment>
<evidence type="ECO:0008006" key="4">
    <source>
        <dbReference type="Google" id="ProtNLM"/>
    </source>
</evidence>
<reference evidence="2 3" key="1">
    <citation type="journal article" date="2016" name="Nat. Commun.">
        <title>Thousands of microbial genomes shed light on interconnected biogeochemical processes in an aquifer system.</title>
        <authorList>
            <person name="Anantharaman K."/>
            <person name="Brown C.T."/>
            <person name="Hug L.A."/>
            <person name="Sharon I."/>
            <person name="Castelle C.J."/>
            <person name="Probst A.J."/>
            <person name="Thomas B.C."/>
            <person name="Singh A."/>
            <person name="Wilkins M.J."/>
            <person name="Karaoz U."/>
            <person name="Brodie E.L."/>
            <person name="Williams K.H."/>
            <person name="Hubbard S.S."/>
            <person name="Banfield J.F."/>
        </authorList>
    </citation>
    <scope>NUCLEOTIDE SEQUENCE [LARGE SCALE GENOMIC DNA]</scope>
</reference>
<dbReference type="AlphaFoldDB" id="A0A1F4ZD16"/>
<accession>A0A1F4ZD16</accession>
<feature type="transmembrane region" description="Helical" evidence="1">
    <location>
        <begin position="87"/>
        <end position="105"/>
    </location>
</feature>
<feature type="transmembrane region" description="Helical" evidence="1">
    <location>
        <begin position="233"/>
        <end position="251"/>
    </location>
</feature>
<keyword evidence="1" id="KW-0812">Transmembrane</keyword>
<evidence type="ECO:0000313" key="2">
    <source>
        <dbReference type="EMBL" id="OGD04055.1"/>
    </source>
</evidence>
<feature type="transmembrane region" description="Helical" evidence="1">
    <location>
        <begin position="405"/>
        <end position="426"/>
    </location>
</feature>
<feature type="transmembrane region" description="Helical" evidence="1">
    <location>
        <begin position="351"/>
        <end position="369"/>
    </location>
</feature>
<feature type="transmembrane region" description="Helical" evidence="1">
    <location>
        <begin position="381"/>
        <end position="398"/>
    </location>
</feature>
<evidence type="ECO:0000313" key="3">
    <source>
        <dbReference type="Proteomes" id="UP000177080"/>
    </source>
</evidence>
<protein>
    <recommendedName>
        <fullName evidence="4">Glycosyltransferase RgtA/B/C/D-like domain-containing protein</fullName>
    </recommendedName>
</protein>
<organism evidence="2 3">
    <name type="scientific">Candidatus Amesbacteria bacterium RIFCSPLOWO2_01_FULL_48_25</name>
    <dbReference type="NCBI Taxonomy" id="1797259"/>
    <lineage>
        <taxon>Bacteria</taxon>
        <taxon>Candidatus Amesiibacteriota</taxon>
    </lineage>
</organism>
<keyword evidence="1" id="KW-1133">Transmembrane helix</keyword>
<feature type="transmembrane region" description="Helical" evidence="1">
    <location>
        <begin position="140"/>
        <end position="159"/>
    </location>
</feature>
<name>A0A1F4ZD16_9BACT</name>
<keyword evidence="1" id="KW-0472">Membrane</keyword>
<gene>
    <name evidence="2" type="ORF">A2989_01495</name>
</gene>
<sequence>MKGKFLTITVSIIAVIVLAGSVRGLLGNPTASELNTPRWSEGGPFELSVERGRFSVTFSLIEDGSFHYSIPLARFAVPDLGYKDGKYVSLFAPGLSFLIAPGYLLGKLIGSGPLLSYATVSLFAFLNFLLVGVISRKLGASLFTGSLAGLTFLFATPAFAYSVSLYQHHASTLLILTSIYLLTQPPNFKRLALVWFFMAFSFTVDYPNLVMFVPIALFALVKTFNVKKSPIKLLSVLAVVPPLVLLGYFNLKSYGNPFQLAGTISGVRAIDAQGRPGVPQAAQNTQQDLERFVRPEIQKKSAVNFFKSRNLLNGLYIHFISPDRGIIYFAPIVILAIFGASYLFRSHHPLLPLLISVLGINLVLYSLWGDPWGGWGFGSRYLIPSYALSAIFIGVGLSKSRPKPLVSALFFALFVYSVAVNLAGALTSSANPPQVEILALEKISGMQQKYTVGRNFDHLSAGRLKSFAFKAFGSKYFNSWQYYHLILFPIVISGLGLLVGHTAYERH</sequence>
<dbReference type="EMBL" id="MEXN01000003">
    <property type="protein sequence ID" value="OGD04055.1"/>
    <property type="molecule type" value="Genomic_DNA"/>
</dbReference>
<feature type="transmembrane region" description="Helical" evidence="1">
    <location>
        <begin position="482"/>
        <end position="504"/>
    </location>
</feature>
<feature type="transmembrane region" description="Helical" evidence="1">
    <location>
        <begin position="195"/>
        <end position="221"/>
    </location>
</feature>
<dbReference type="Proteomes" id="UP000177080">
    <property type="component" value="Unassembled WGS sequence"/>
</dbReference>